<accession>A0ABN3VL85</accession>
<keyword evidence="3" id="KW-1185">Reference proteome</keyword>
<proteinExistence type="predicted"/>
<reference evidence="2 3" key="1">
    <citation type="journal article" date="2019" name="Int. J. Syst. Evol. Microbiol.">
        <title>The Global Catalogue of Microorganisms (GCM) 10K type strain sequencing project: providing services to taxonomists for standard genome sequencing and annotation.</title>
        <authorList>
            <consortium name="The Broad Institute Genomics Platform"/>
            <consortium name="The Broad Institute Genome Sequencing Center for Infectious Disease"/>
            <person name="Wu L."/>
            <person name="Ma J."/>
        </authorList>
    </citation>
    <scope>NUCLEOTIDE SEQUENCE [LARGE SCALE GENOMIC DNA]</scope>
    <source>
        <strain evidence="2 3">JCM 9383</strain>
    </source>
</reference>
<evidence type="ECO:0000256" key="1">
    <source>
        <dbReference type="SAM" id="MobiDB-lite"/>
    </source>
</evidence>
<gene>
    <name evidence="2" type="ORF">GCM10010470_59620</name>
</gene>
<evidence type="ECO:0000313" key="2">
    <source>
        <dbReference type="EMBL" id="GAA2816186.1"/>
    </source>
</evidence>
<comment type="caution">
    <text evidence="2">The sequence shown here is derived from an EMBL/GenBank/DDBJ whole genome shotgun (WGS) entry which is preliminary data.</text>
</comment>
<dbReference type="RefSeq" id="WP_344685401.1">
    <property type="nucleotide sequence ID" value="NZ_BAAAUX010000029.1"/>
</dbReference>
<dbReference type="Proteomes" id="UP001500979">
    <property type="component" value="Unassembled WGS sequence"/>
</dbReference>
<sequence>MDPFQGPVLRALARQEGNGPLGEMAREIMKSNLTIRDLTTTSNPYAEDLRRASEANGGLEAMLRDRDEFLRRGEELDDLVRATGEYEIAAFEAREQALFDAEQRSARRAPAADRDEWDDDDPEQSFLVDAVEKPR</sequence>
<organism evidence="2 3">
    <name type="scientific">Saccharopolyspora taberi</name>
    <dbReference type="NCBI Taxonomy" id="60895"/>
    <lineage>
        <taxon>Bacteria</taxon>
        <taxon>Bacillati</taxon>
        <taxon>Actinomycetota</taxon>
        <taxon>Actinomycetes</taxon>
        <taxon>Pseudonocardiales</taxon>
        <taxon>Pseudonocardiaceae</taxon>
        <taxon>Saccharopolyspora</taxon>
    </lineage>
</organism>
<feature type="region of interest" description="Disordered" evidence="1">
    <location>
        <begin position="100"/>
        <end position="135"/>
    </location>
</feature>
<name>A0ABN3VL85_9PSEU</name>
<protein>
    <submittedName>
        <fullName evidence="2">Uncharacterized protein</fullName>
    </submittedName>
</protein>
<evidence type="ECO:0000313" key="3">
    <source>
        <dbReference type="Proteomes" id="UP001500979"/>
    </source>
</evidence>
<dbReference type="EMBL" id="BAAAUX010000029">
    <property type="protein sequence ID" value="GAA2816186.1"/>
    <property type="molecule type" value="Genomic_DNA"/>
</dbReference>
<feature type="compositionally biased region" description="Basic and acidic residues" evidence="1">
    <location>
        <begin position="100"/>
        <end position="114"/>
    </location>
</feature>